<evidence type="ECO:0000256" key="1">
    <source>
        <dbReference type="SAM" id="MobiDB-lite"/>
    </source>
</evidence>
<keyword evidence="3" id="KW-1185">Reference proteome</keyword>
<protein>
    <submittedName>
        <fullName evidence="2">Cryptococcal mannosyltransferase 1-domain-containing protein</fullName>
    </submittedName>
</protein>
<evidence type="ECO:0000313" key="3">
    <source>
        <dbReference type="Proteomes" id="UP000193144"/>
    </source>
</evidence>
<accession>A0A1Y1XZE4</accession>
<gene>
    <name evidence="2" type="ORF">BCR34DRAFT_620651</name>
</gene>
<dbReference type="GO" id="GO:0016757">
    <property type="term" value="F:glycosyltransferase activity"/>
    <property type="evidence" value="ECO:0007669"/>
    <property type="project" value="UniProtKB-KW"/>
</dbReference>
<proteinExistence type="predicted"/>
<dbReference type="InterPro" id="IPR021047">
    <property type="entry name" value="Mannosyltransferase_CMT1"/>
</dbReference>
<dbReference type="Proteomes" id="UP000193144">
    <property type="component" value="Unassembled WGS sequence"/>
</dbReference>
<evidence type="ECO:0000313" key="2">
    <source>
        <dbReference type="EMBL" id="ORX91025.1"/>
    </source>
</evidence>
<keyword evidence="2" id="KW-0808">Transferase</keyword>
<feature type="region of interest" description="Disordered" evidence="1">
    <location>
        <begin position="48"/>
        <end position="67"/>
    </location>
</feature>
<name>A0A1Y1XZE4_9PLEO</name>
<dbReference type="OrthoDB" id="262547at2759"/>
<reference evidence="2 3" key="1">
    <citation type="submission" date="2016-07" db="EMBL/GenBank/DDBJ databases">
        <title>Pervasive Adenine N6-methylation of Active Genes in Fungi.</title>
        <authorList>
            <consortium name="DOE Joint Genome Institute"/>
            <person name="Mondo S.J."/>
            <person name="Dannebaum R.O."/>
            <person name="Kuo R.C."/>
            <person name="Labutti K."/>
            <person name="Haridas S."/>
            <person name="Kuo A."/>
            <person name="Salamov A."/>
            <person name="Ahrendt S.R."/>
            <person name="Lipzen A."/>
            <person name="Sullivan W."/>
            <person name="Andreopoulos W.B."/>
            <person name="Clum A."/>
            <person name="Lindquist E."/>
            <person name="Daum C."/>
            <person name="Ramamoorthy G.K."/>
            <person name="Gryganskyi A."/>
            <person name="Culley D."/>
            <person name="Magnuson J.K."/>
            <person name="James T.Y."/>
            <person name="O'Malley M.A."/>
            <person name="Stajich J.E."/>
            <person name="Spatafora J.W."/>
            <person name="Visel A."/>
            <person name="Grigoriev I.V."/>
        </authorList>
    </citation>
    <scope>NUCLEOTIDE SEQUENCE [LARGE SCALE GENOMIC DNA]</scope>
    <source>
        <strain evidence="2 3">CBS 115471</strain>
    </source>
</reference>
<keyword evidence="2" id="KW-0328">Glycosyltransferase</keyword>
<dbReference type="PANTHER" id="PTHR34144">
    <property type="entry name" value="CHROMOSOME 8, WHOLE GENOME SHOTGUN SEQUENCE"/>
    <property type="match status" value="1"/>
</dbReference>
<dbReference type="Pfam" id="PF11735">
    <property type="entry name" value="CAP59_mtransfer"/>
    <property type="match status" value="1"/>
</dbReference>
<dbReference type="EMBL" id="MCFA01000497">
    <property type="protein sequence ID" value="ORX91025.1"/>
    <property type="molecule type" value="Genomic_DNA"/>
</dbReference>
<dbReference type="AlphaFoldDB" id="A0A1Y1XZE4"/>
<organism evidence="2 3">
    <name type="scientific">Clohesyomyces aquaticus</name>
    <dbReference type="NCBI Taxonomy" id="1231657"/>
    <lineage>
        <taxon>Eukaryota</taxon>
        <taxon>Fungi</taxon>
        <taxon>Dikarya</taxon>
        <taxon>Ascomycota</taxon>
        <taxon>Pezizomycotina</taxon>
        <taxon>Dothideomycetes</taxon>
        <taxon>Pleosporomycetidae</taxon>
        <taxon>Pleosporales</taxon>
        <taxon>Lindgomycetaceae</taxon>
        <taxon>Clohesyomyces</taxon>
    </lineage>
</organism>
<dbReference type="PANTHER" id="PTHR34144:SF5">
    <property type="entry name" value="ALPHA-1,3-MANNOSYLTRANSFERASE CMT1"/>
    <property type="match status" value="1"/>
</dbReference>
<sequence length="476" mass="53644">MALSRRVKSVLQATLFIASISVLLTTLKQYRANSASPYLQFRPFGLRESSTDQSDTKHDGISSPTPTKIVESENTMVQTTVSLVFGSTQSAPTLVNQPQRMGDATLLAQAATYVRAILNSSDTTFDRLECPNSDLSRYENLRNDVGRSGNDRSPRYYFALDLHQCIYILPRLIGSILQAIRYLGPENCVLSIVEGRSEDGTYETLSELRADLHRLGVRYNLQTSGMDPKSEGADRVAVLAQLRQLAVQDLAENPSSYADDTTVVFLNDVALCREDILELIHQKKFQEAHITCAMDWTYLGEHPSFYDVWIARGMTGDTFFPIPPDGSYDQHWNLFWNDEKAHARWSSNMPFQVFSCWNGITAFTAKPIMEGKVGFRKKNEEECYQGEPSLFSKDMWWAGYGRVAVVPSINLEYSDSAAKKIKALKGYVQDNVKGQDGREGIKIEWEKEPPKEVKCMPTHDRQSFVPWNEGLPQVAS</sequence>
<comment type="caution">
    <text evidence="2">The sequence shown here is derived from an EMBL/GenBank/DDBJ whole genome shotgun (WGS) entry which is preliminary data.</text>
</comment>